<keyword evidence="8" id="KW-1185">Reference proteome</keyword>
<accession>A0ABM1KC24</accession>
<evidence type="ECO:0000256" key="6">
    <source>
        <dbReference type="SAM" id="MobiDB-lite"/>
    </source>
</evidence>
<feature type="region of interest" description="Disordered" evidence="6">
    <location>
        <begin position="1"/>
        <end position="81"/>
    </location>
</feature>
<comment type="similarity">
    <text evidence="2">Belongs to the CD225/Dispanin family.</text>
</comment>
<dbReference type="GeneID" id="107114331"/>
<proteinExistence type="inferred from homology"/>
<evidence type="ECO:0000256" key="3">
    <source>
        <dbReference type="ARBA" id="ARBA00022692"/>
    </source>
</evidence>
<evidence type="ECO:0000313" key="9">
    <source>
        <dbReference type="RefSeq" id="XP_015271261.1"/>
    </source>
</evidence>
<feature type="non-terminal residue" evidence="9">
    <location>
        <position position="174"/>
    </location>
</feature>
<protein>
    <submittedName>
        <fullName evidence="9">RNA-binding protein 33</fullName>
    </submittedName>
</protein>
<reference evidence="9" key="1">
    <citation type="submission" date="2025-08" db="UniProtKB">
        <authorList>
            <consortium name="RefSeq"/>
        </authorList>
    </citation>
    <scope>IDENTIFICATION</scope>
</reference>
<organism evidence="8 9">
    <name type="scientific">Gekko japonicus</name>
    <name type="common">Schlegel's Japanese gecko</name>
    <dbReference type="NCBI Taxonomy" id="146911"/>
    <lineage>
        <taxon>Eukaryota</taxon>
        <taxon>Metazoa</taxon>
        <taxon>Chordata</taxon>
        <taxon>Craniata</taxon>
        <taxon>Vertebrata</taxon>
        <taxon>Euteleostomi</taxon>
        <taxon>Lepidosauria</taxon>
        <taxon>Squamata</taxon>
        <taxon>Bifurcata</taxon>
        <taxon>Gekkota</taxon>
        <taxon>Gekkonidae</taxon>
        <taxon>Gekkoninae</taxon>
        <taxon>Gekko</taxon>
    </lineage>
</organism>
<dbReference type="InterPro" id="IPR051423">
    <property type="entry name" value="CD225/Dispanin"/>
</dbReference>
<dbReference type="Proteomes" id="UP000694871">
    <property type="component" value="Unplaced"/>
</dbReference>
<keyword evidence="5 7" id="KW-0472">Membrane</keyword>
<keyword evidence="4 7" id="KW-1133">Transmembrane helix</keyword>
<evidence type="ECO:0000256" key="2">
    <source>
        <dbReference type="ARBA" id="ARBA00006843"/>
    </source>
</evidence>
<evidence type="ECO:0000256" key="1">
    <source>
        <dbReference type="ARBA" id="ARBA00004370"/>
    </source>
</evidence>
<dbReference type="Pfam" id="PF04505">
    <property type="entry name" value="CD225"/>
    <property type="match status" value="1"/>
</dbReference>
<feature type="transmembrane region" description="Helical" evidence="7">
    <location>
        <begin position="149"/>
        <end position="171"/>
    </location>
</feature>
<sequence length="174" mass="18649">MEGERAPTTGVDPDHGERGRESEGEPQPSTESPAASPGLMGPLAPPKPTLQAESHPTLLTGITNPGFMEDPPPYSPPDPKTVHLIYPAFQGNVSGPGPIFLQPTALQPALNPQPHFLPGSYPFTVQYDSSLLSEIPIDPSPRRPPPKDYFVESVMVMLFCCLLTGVAALVYSHE</sequence>
<feature type="compositionally biased region" description="Pro residues" evidence="6">
    <location>
        <begin position="70"/>
        <end position="79"/>
    </location>
</feature>
<dbReference type="PANTHER" id="PTHR14948">
    <property type="entry name" value="NG5"/>
    <property type="match status" value="1"/>
</dbReference>
<keyword evidence="3 7" id="KW-0812">Transmembrane</keyword>
<dbReference type="PANTHER" id="PTHR14948:SF18">
    <property type="entry name" value="PROLINE RICH TRANSMEMBRANE PROTEIN 1B"/>
    <property type="match status" value="1"/>
</dbReference>
<feature type="compositionally biased region" description="Basic and acidic residues" evidence="6">
    <location>
        <begin position="12"/>
        <end position="23"/>
    </location>
</feature>
<evidence type="ECO:0000256" key="5">
    <source>
        <dbReference type="ARBA" id="ARBA00023136"/>
    </source>
</evidence>
<name>A0ABM1KC24_GEKJA</name>
<comment type="subcellular location">
    <subcellularLocation>
        <location evidence="1">Membrane</location>
    </subcellularLocation>
</comment>
<evidence type="ECO:0000256" key="4">
    <source>
        <dbReference type="ARBA" id="ARBA00022989"/>
    </source>
</evidence>
<evidence type="ECO:0000313" key="8">
    <source>
        <dbReference type="Proteomes" id="UP000694871"/>
    </source>
</evidence>
<dbReference type="InterPro" id="IPR007593">
    <property type="entry name" value="CD225/Dispanin_fam"/>
</dbReference>
<dbReference type="RefSeq" id="XP_015271261.1">
    <property type="nucleotide sequence ID" value="XM_015415775.1"/>
</dbReference>
<gene>
    <name evidence="9" type="primary">LOC107114331</name>
</gene>
<evidence type="ECO:0000256" key="7">
    <source>
        <dbReference type="SAM" id="Phobius"/>
    </source>
</evidence>